<dbReference type="EMBL" id="CXWC01000010">
    <property type="protein sequence ID" value="CTQ70857.1"/>
    <property type="molecule type" value="Genomic_DNA"/>
</dbReference>
<sequence length="75" mass="8289">MSAQLTKRRRLCFSKLTRNAERIGKAVRITAAGFPIAYCLFGQSAVPDPSKTINNKVAIDLMTMLLDQSGTKFLL</sequence>
<name>A0A0M6Z5K5_9HYPH</name>
<reference evidence="2" key="1">
    <citation type="submission" date="2015-07" db="EMBL/GenBank/DDBJ databases">
        <authorList>
            <person name="Rodrigo-Torres Lidia"/>
            <person name="Arahal R.David."/>
        </authorList>
    </citation>
    <scope>NUCLEOTIDE SEQUENCE [LARGE SCALE GENOMIC DNA]</scope>
    <source>
        <strain evidence="2">CECT 5096</strain>
    </source>
</reference>
<keyword evidence="2" id="KW-1185">Reference proteome</keyword>
<evidence type="ECO:0000313" key="2">
    <source>
        <dbReference type="Proteomes" id="UP000049983"/>
    </source>
</evidence>
<proteinExistence type="predicted"/>
<dbReference type="Proteomes" id="UP000049983">
    <property type="component" value="Unassembled WGS sequence"/>
</dbReference>
<accession>A0A0M6Z5K5</accession>
<evidence type="ECO:0000313" key="1">
    <source>
        <dbReference type="EMBL" id="CTQ70857.1"/>
    </source>
</evidence>
<dbReference type="AlphaFoldDB" id="A0A0M6Z5K5"/>
<gene>
    <name evidence="1" type="ORF">LA5096_02691</name>
</gene>
<organism evidence="1 2">
    <name type="scientific">Roseibium album</name>
    <dbReference type="NCBI Taxonomy" id="311410"/>
    <lineage>
        <taxon>Bacteria</taxon>
        <taxon>Pseudomonadati</taxon>
        <taxon>Pseudomonadota</taxon>
        <taxon>Alphaproteobacteria</taxon>
        <taxon>Hyphomicrobiales</taxon>
        <taxon>Stappiaceae</taxon>
        <taxon>Roseibium</taxon>
    </lineage>
</organism>
<protein>
    <submittedName>
        <fullName evidence="1">Uncharacterized protein</fullName>
    </submittedName>
</protein>
<dbReference type="STRING" id="311410.LA5095_01436"/>